<dbReference type="AlphaFoldDB" id="A0A5P8E5H6"/>
<reference evidence="1 2" key="1">
    <citation type="submission" date="2018-11" db="EMBL/GenBank/DDBJ databases">
        <authorList>
            <person name="Na S.W."/>
            <person name="Baik M."/>
        </authorList>
    </citation>
    <scope>NUCLEOTIDE SEQUENCE [LARGE SCALE GENOMIC DNA]</scope>
    <source>
        <strain evidence="1 2">E39</strain>
    </source>
</reference>
<dbReference type="KEGG" id="alq:C7Y71_004090"/>
<keyword evidence="2" id="KW-1185">Reference proteome</keyword>
<evidence type="ECO:0000313" key="1">
    <source>
        <dbReference type="EMBL" id="QFQ12263.1"/>
    </source>
</evidence>
<sequence length="196" mass="22511">MNVSAKKVKLTIDGTVSPSQTTLYLIVNEDKENAMLVPIQDAKFSVTLKVESNAFIRLSDNKNWPERSVFVLIPDSKHITINWRTGSIEGSPMSNKLQMAMKEIREAFPEGFHIDVFSDNPDDWKIAREREASMRAQMQMRQHEAIMRIIVENSDNNIPAWIYYCYKPTIAMKAENIGPKDSKWLNHAIVRGLEDK</sequence>
<accession>A0A5P8E5H6</accession>
<name>A0A5P8E5H6_9BACT</name>
<proteinExistence type="predicted"/>
<dbReference type="EMBL" id="CP033459">
    <property type="protein sequence ID" value="QFQ12263.1"/>
    <property type="molecule type" value="Genomic_DNA"/>
</dbReference>
<gene>
    <name evidence="1" type="ORF">C7Y71_004090</name>
</gene>
<protein>
    <submittedName>
        <fullName evidence="1">Uncharacterized protein</fullName>
    </submittedName>
</protein>
<dbReference type="Proteomes" id="UP000249375">
    <property type="component" value="Chromosome"/>
</dbReference>
<evidence type="ECO:0000313" key="2">
    <source>
        <dbReference type="Proteomes" id="UP000249375"/>
    </source>
</evidence>
<organism evidence="1 2">
    <name type="scientific">Pseudoprevotella muciniphila</name>
    <dbReference type="NCBI Taxonomy" id="2133944"/>
    <lineage>
        <taxon>Bacteria</taxon>
        <taxon>Pseudomonadati</taxon>
        <taxon>Bacteroidota</taxon>
        <taxon>Bacteroidia</taxon>
        <taxon>Bacteroidales</taxon>
        <taxon>Prevotellaceae</taxon>
        <taxon>Pseudoprevotella</taxon>
    </lineage>
</organism>